<evidence type="ECO:0000313" key="4">
    <source>
        <dbReference type="EMBL" id="HGN37268.1"/>
    </source>
</evidence>
<accession>A0A7J3I941</accession>
<reference evidence="4" key="1">
    <citation type="journal article" date="2020" name="mSystems">
        <title>Genome- and Community-Level Interaction Insights into Carbon Utilization and Element Cycling Functions of Hydrothermarchaeota in Hydrothermal Sediment.</title>
        <authorList>
            <person name="Zhou Z."/>
            <person name="Liu Y."/>
            <person name="Xu W."/>
            <person name="Pan J."/>
            <person name="Luo Z.H."/>
            <person name="Li M."/>
        </authorList>
    </citation>
    <scope>NUCLEOTIDE SEQUENCE [LARGE SCALE GENOMIC DNA]</scope>
    <source>
        <strain evidence="4">SpSt-618</strain>
        <strain evidence="5">SpSt-657</strain>
    </source>
</reference>
<dbReference type="GO" id="GO:0005525">
    <property type="term" value="F:GTP binding"/>
    <property type="evidence" value="ECO:0007669"/>
    <property type="project" value="UniProtKB-KW"/>
</dbReference>
<proteinExistence type="predicted"/>
<keyword evidence="1" id="KW-0342">GTP-binding</keyword>
<dbReference type="InterPro" id="IPR010674">
    <property type="entry name" value="NOG1_Rossman_fold_dom"/>
</dbReference>
<evidence type="ECO:0000313" key="5">
    <source>
        <dbReference type="EMBL" id="HGQ18614.1"/>
    </source>
</evidence>
<dbReference type="NCBIfam" id="TIGR00231">
    <property type="entry name" value="small_GTP"/>
    <property type="match status" value="1"/>
</dbReference>
<dbReference type="PANTHER" id="PTHR45759">
    <property type="entry name" value="NUCLEOLAR GTP-BINDING PROTEIN 1"/>
    <property type="match status" value="1"/>
</dbReference>
<gene>
    <name evidence="4" type="ORF">ENT87_06960</name>
    <name evidence="5" type="ORF">ENU30_06555</name>
</gene>
<evidence type="ECO:0000259" key="3">
    <source>
        <dbReference type="Pfam" id="PF17835"/>
    </source>
</evidence>
<name>A0A7J3I941_9CREN</name>
<sequence>MYGEHRCLSNLVKIRAVTYDGLRREVLNIFTKRVEVPRSVRGDPSKSKVLVYLLKCEKIYQYIATNLGYIARLPKTENLHGFYAELINIASKNMYDELIVNTSISIKILTNLWSRYRRAILNSTPTEAKKLAQEFVGRTLSTIRRKMRMLNILDDIVKTIKVTPCIDFENPIIIVSGMPQVGKSTLVGRISTAKPLVSPYPFTTKNIILGHIDLGYIKIQVIDTPGLLDRGIDEMNEIERKAIAALKHLNSVALYLFDPTPEAYYTFERQLVPLKTVEQLIGKEKVIVVFNKIDKVPREYLLKYKEALEGQGYSDIVLISALHGINVEELIKKSIKKYDELYHTNYSQFLQHIHI</sequence>
<feature type="domain" description="NOG1 N-terminal helical" evidence="3">
    <location>
        <begin position="55"/>
        <end position="167"/>
    </location>
</feature>
<dbReference type="Gene3D" id="3.40.50.300">
    <property type="entry name" value="P-loop containing nucleotide triphosphate hydrolases"/>
    <property type="match status" value="1"/>
</dbReference>
<dbReference type="EMBL" id="DTBZ01000124">
    <property type="protein sequence ID" value="HGQ18614.1"/>
    <property type="molecule type" value="Genomic_DNA"/>
</dbReference>
<protein>
    <submittedName>
        <fullName evidence="4">GTP-binding protein</fullName>
    </submittedName>
</protein>
<dbReference type="InterPro" id="IPR005225">
    <property type="entry name" value="Small_GTP-bd"/>
</dbReference>
<evidence type="ECO:0000259" key="2">
    <source>
        <dbReference type="Pfam" id="PF06858"/>
    </source>
</evidence>
<comment type="caution">
    <text evidence="4">The sequence shown here is derived from an EMBL/GenBank/DDBJ whole genome shotgun (WGS) entry which is preliminary data.</text>
</comment>
<dbReference type="PRINTS" id="PR00326">
    <property type="entry name" value="GTP1OBG"/>
</dbReference>
<dbReference type="InterPro" id="IPR027417">
    <property type="entry name" value="P-loop_NTPase"/>
</dbReference>
<dbReference type="SUPFAM" id="SSF52540">
    <property type="entry name" value="P-loop containing nucleoside triphosphate hydrolases"/>
    <property type="match status" value="1"/>
</dbReference>
<dbReference type="CDD" id="cd01897">
    <property type="entry name" value="NOG"/>
    <property type="match status" value="1"/>
</dbReference>
<keyword evidence="1" id="KW-0547">Nucleotide-binding</keyword>
<dbReference type="AlphaFoldDB" id="A0A7J3I941"/>
<dbReference type="Gene3D" id="1.20.120.1190">
    <property type="match status" value="1"/>
</dbReference>
<dbReference type="Pfam" id="PF06858">
    <property type="entry name" value="NOG1"/>
    <property type="match status" value="1"/>
</dbReference>
<dbReference type="EMBL" id="DTAI01000207">
    <property type="protein sequence ID" value="HGN37268.1"/>
    <property type="molecule type" value="Genomic_DNA"/>
</dbReference>
<dbReference type="InterPro" id="IPR041623">
    <property type="entry name" value="NOG1_N"/>
</dbReference>
<dbReference type="InterPro" id="IPR006073">
    <property type="entry name" value="GTP-bd"/>
</dbReference>
<organism evidence="4">
    <name type="scientific">Ignisphaera aggregans</name>
    <dbReference type="NCBI Taxonomy" id="334771"/>
    <lineage>
        <taxon>Archaea</taxon>
        <taxon>Thermoproteota</taxon>
        <taxon>Thermoprotei</taxon>
        <taxon>Desulfurococcales</taxon>
        <taxon>Desulfurococcaceae</taxon>
        <taxon>Ignisphaera</taxon>
    </lineage>
</organism>
<dbReference type="Pfam" id="PF17835">
    <property type="entry name" value="NOG1_N"/>
    <property type="match status" value="1"/>
</dbReference>
<feature type="domain" description="Nucleolar GTP-binding protein 1 Rossman-fold" evidence="2">
    <location>
        <begin position="237"/>
        <end position="294"/>
    </location>
</feature>
<evidence type="ECO:0000256" key="1">
    <source>
        <dbReference type="ARBA" id="ARBA00023134"/>
    </source>
</evidence>